<dbReference type="GO" id="GO:0003677">
    <property type="term" value="F:DNA binding"/>
    <property type="evidence" value="ECO:0007669"/>
    <property type="project" value="InterPro"/>
</dbReference>
<dbReference type="Pfam" id="PF08281">
    <property type="entry name" value="Sigma70_r4_2"/>
    <property type="match status" value="1"/>
</dbReference>
<dbReference type="RefSeq" id="WP_212674341.1">
    <property type="nucleotide sequence ID" value="NZ_JAGSPJ010000001.1"/>
</dbReference>
<dbReference type="Pfam" id="PF04542">
    <property type="entry name" value="Sigma70_r2"/>
    <property type="match status" value="1"/>
</dbReference>
<evidence type="ECO:0000259" key="2">
    <source>
        <dbReference type="Pfam" id="PF08281"/>
    </source>
</evidence>
<comment type="caution">
    <text evidence="4">The sequence shown here is derived from an EMBL/GenBank/DDBJ whole genome shotgun (WGS) entry which is preliminary data.</text>
</comment>
<name>A0A941E3V6_9BURK</name>
<dbReference type="InterPro" id="IPR013324">
    <property type="entry name" value="RNA_pol_sigma_r3/r4-like"/>
</dbReference>
<dbReference type="Proteomes" id="UP000678545">
    <property type="component" value="Unassembled WGS sequence"/>
</dbReference>
<dbReference type="GO" id="GO:0016987">
    <property type="term" value="F:sigma factor activity"/>
    <property type="evidence" value="ECO:0007669"/>
    <property type="project" value="InterPro"/>
</dbReference>
<dbReference type="PANTHER" id="PTHR47756">
    <property type="entry name" value="BLL6612 PROTEIN-RELATED"/>
    <property type="match status" value="1"/>
</dbReference>
<proteinExistence type="predicted"/>
<keyword evidence="5" id="KW-1185">Reference proteome</keyword>
<evidence type="ECO:0000259" key="3">
    <source>
        <dbReference type="Pfam" id="PF20239"/>
    </source>
</evidence>
<accession>A0A941E3V6</accession>
<dbReference type="EMBL" id="JAGSPJ010000001">
    <property type="protein sequence ID" value="MBR7799243.1"/>
    <property type="molecule type" value="Genomic_DNA"/>
</dbReference>
<feature type="domain" description="DUF6596" evidence="3">
    <location>
        <begin position="189"/>
        <end position="293"/>
    </location>
</feature>
<dbReference type="InterPro" id="IPR013325">
    <property type="entry name" value="RNA_pol_sigma_r2"/>
</dbReference>
<dbReference type="AlphaFoldDB" id="A0A941E3V6"/>
<dbReference type="InterPro" id="IPR007627">
    <property type="entry name" value="RNA_pol_sigma70_r2"/>
</dbReference>
<dbReference type="SUPFAM" id="SSF88946">
    <property type="entry name" value="Sigma2 domain of RNA polymerase sigma factors"/>
    <property type="match status" value="1"/>
</dbReference>
<gene>
    <name evidence="4" type="ORF">KDM90_04455</name>
</gene>
<protein>
    <submittedName>
        <fullName evidence="4">RNA polymerase sigma factor</fullName>
    </submittedName>
</protein>
<dbReference type="GO" id="GO:0006352">
    <property type="term" value="P:DNA-templated transcription initiation"/>
    <property type="evidence" value="ECO:0007669"/>
    <property type="project" value="InterPro"/>
</dbReference>
<feature type="domain" description="RNA polymerase sigma-70 region 2" evidence="1">
    <location>
        <begin position="17"/>
        <end position="82"/>
    </location>
</feature>
<evidence type="ECO:0000313" key="5">
    <source>
        <dbReference type="Proteomes" id="UP000678545"/>
    </source>
</evidence>
<sequence>MHAHHDHIRDTIDQIYRGSSRHIFATLVRLLGDFDWAEEALHEAFRAAIEKWPTQGLPANPNAWLVSAGRFKAIDGIRRNQRLTAWDDAAEQAENIADETPTWDEIQEHQILEDDRLRLVFTCCHPSLSFDAQVALTLREVCGLTTEEIANAFLLPAPTLAQRIVRAKTKIRDARIPYQVPEAAQLPERLASVLRVIYLVFNEGYSASSGDSLTRSELSNEAIRLARLLRDLLPEQAEIMGILALMLLHESRRTARLRTQDSTQHDLIPLDEQDRSLWHAALIDEGCSLAEQALRTGQFGIYSLQAAISAVHAEAKTSKDTDWIQIIGLYDALFRLEPSAIVSLNRSVAVAMHEGPARGLSIVTTLLQDESMRKYHLAHAAQADMYRRLAYFQEAKAAYEQALSLSKQGAEQRFLKRRIAEMQTLSQGIA</sequence>
<dbReference type="Gene3D" id="1.10.10.10">
    <property type="entry name" value="Winged helix-like DNA-binding domain superfamily/Winged helix DNA-binding domain"/>
    <property type="match status" value="1"/>
</dbReference>
<dbReference type="InterPro" id="IPR013249">
    <property type="entry name" value="RNA_pol_sigma70_r4_t2"/>
</dbReference>
<dbReference type="InterPro" id="IPR036388">
    <property type="entry name" value="WH-like_DNA-bd_sf"/>
</dbReference>
<dbReference type="SUPFAM" id="SSF88659">
    <property type="entry name" value="Sigma3 and sigma4 domains of RNA polymerase sigma factors"/>
    <property type="match status" value="1"/>
</dbReference>
<reference evidence="4" key="1">
    <citation type="submission" date="2021-04" db="EMBL/GenBank/DDBJ databases">
        <title>novel species isolated from subtropical streams in China.</title>
        <authorList>
            <person name="Lu H."/>
        </authorList>
    </citation>
    <scope>NUCLEOTIDE SEQUENCE</scope>
    <source>
        <strain evidence="4">FT137W</strain>
    </source>
</reference>
<dbReference type="Gene3D" id="1.10.1740.10">
    <property type="match status" value="1"/>
</dbReference>
<organism evidence="4 5">
    <name type="scientific">Undibacterium fentianense</name>
    <dbReference type="NCBI Taxonomy" id="2828728"/>
    <lineage>
        <taxon>Bacteria</taxon>
        <taxon>Pseudomonadati</taxon>
        <taxon>Pseudomonadota</taxon>
        <taxon>Betaproteobacteria</taxon>
        <taxon>Burkholderiales</taxon>
        <taxon>Oxalobacteraceae</taxon>
        <taxon>Undibacterium</taxon>
    </lineage>
</organism>
<dbReference type="PANTHER" id="PTHR47756:SF2">
    <property type="entry name" value="BLL6612 PROTEIN"/>
    <property type="match status" value="1"/>
</dbReference>
<dbReference type="InterPro" id="IPR046531">
    <property type="entry name" value="DUF6596"/>
</dbReference>
<evidence type="ECO:0000313" key="4">
    <source>
        <dbReference type="EMBL" id="MBR7799243.1"/>
    </source>
</evidence>
<feature type="domain" description="RNA polymerase sigma factor 70 region 4 type 2" evidence="2">
    <location>
        <begin position="121"/>
        <end position="171"/>
    </location>
</feature>
<evidence type="ECO:0000259" key="1">
    <source>
        <dbReference type="Pfam" id="PF04542"/>
    </source>
</evidence>
<dbReference type="Pfam" id="PF20239">
    <property type="entry name" value="DUF6596"/>
    <property type="match status" value="1"/>
</dbReference>